<feature type="signal peptide" evidence="1">
    <location>
        <begin position="1"/>
        <end position="22"/>
    </location>
</feature>
<sequence>MNCIRRYMVLKFLLLIVMPVMGQQKEDKEIKLNEEAVKLIQFDFLPSGMDYNKPQEAPLEKKWMEFKNPFDEGIPRNLTDTFMVKKPKKYIRMCPYSIWTKRGEDPVYDVTMEGRPPELIMKEGPDFSKRLQTDYGRTLKPSAGRTYDMLNNSTTIEVGKIFKKYIKPIFKKDKK</sequence>
<dbReference type="RefSeq" id="WP_022126036.1">
    <property type="nucleotide sequence ID" value="NZ_FR880988.1"/>
</dbReference>
<accession>R6CZE8</accession>
<reference evidence="2" key="1">
    <citation type="submission" date="2012-11" db="EMBL/GenBank/DDBJ databases">
        <title>Dependencies among metagenomic species, viruses, plasmids and units of genetic variation.</title>
        <authorList>
            <person name="Nielsen H.B."/>
            <person name="Almeida M."/>
            <person name="Juncker A.S."/>
            <person name="Rasmussen S."/>
            <person name="Li J."/>
            <person name="Sunagawa S."/>
            <person name="Plichta D."/>
            <person name="Gautier L."/>
            <person name="Le Chatelier E."/>
            <person name="Peletier E."/>
            <person name="Bonde I."/>
            <person name="Nielsen T."/>
            <person name="Manichanh C."/>
            <person name="Arumugam M."/>
            <person name="Batto J."/>
            <person name="Santos M.B.Q.D."/>
            <person name="Blom N."/>
            <person name="Borruel N."/>
            <person name="Burgdorf K.S."/>
            <person name="Boumezbeur F."/>
            <person name="Casellas F."/>
            <person name="Dore J."/>
            <person name="Guarner F."/>
            <person name="Hansen T."/>
            <person name="Hildebrand F."/>
            <person name="Kaas R.S."/>
            <person name="Kennedy S."/>
            <person name="Kristiansen K."/>
            <person name="Kultima J.R."/>
            <person name="Leonard P."/>
            <person name="Levenez F."/>
            <person name="Lund O."/>
            <person name="Moumen B."/>
            <person name="Le Paslier D."/>
            <person name="Pons N."/>
            <person name="Pedersen O."/>
            <person name="Prifti E."/>
            <person name="Qin J."/>
            <person name="Raes J."/>
            <person name="Tap J."/>
            <person name="Tims S."/>
            <person name="Ussery D.W."/>
            <person name="Yamada T."/>
            <person name="MetaHit consortium"/>
            <person name="Renault P."/>
            <person name="Sicheritz-Ponten T."/>
            <person name="Bork P."/>
            <person name="Wang J."/>
            <person name="Brunak S."/>
            <person name="Ehrlich S.D."/>
        </authorList>
    </citation>
    <scope>NUCLEOTIDE SEQUENCE [LARGE SCALE GENOMIC DNA]</scope>
</reference>
<dbReference type="AlphaFoldDB" id="R6CZE8"/>
<evidence type="ECO:0000313" key="2">
    <source>
        <dbReference type="EMBL" id="CDA70762.1"/>
    </source>
</evidence>
<evidence type="ECO:0000256" key="1">
    <source>
        <dbReference type="SAM" id="SignalP"/>
    </source>
</evidence>
<gene>
    <name evidence="2" type="ORF">BN509_01813</name>
</gene>
<evidence type="ECO:0008006" key="4">
    <source>
        <dbReference type="Google" id="ProtNLM"/>
    </source>
</evidence>
<dbReference type="Proteomes" id="UP000018362">
    <property type="component" value="Unassembled WGS sequence"/>
</dbReference>
<organism evidence="2 3">
    <name type="scientific">Phocaeicola coprocola CAG:162</name>
    <dbReference type="NCBI Taxonomy" id="1263040"/>
    <lineage>
        <taxon>Bacteria</taxon>
        <taxon>Pseudomonadati</taxon>
        <taxon>Bacteroidota</taxon>
        <taxon>Bacteroidia</taxon>
        <taxon>Bacteroidales</taxon>
        <taxon>Bacteroidaceae</taxon>
        <taxon>Phocaeicola</taxon>
    </lineage>
</organism>
<feature type="chain" id="PRO_5004403207" description="DUF4858 domain-containing protein" evidence="1">
    <location>
        <begin position="23"/>
        <end position="175"/>
    </location>
</feature>
<name>R6CZE8_9BACT</name>
<keyword evidence="1" id="KW-0732">Signal</keyword>
<protein>
    <recommendedName>
        <fullName evidence="4">DUF4858 domain-containing protein</fullName>
    </recommendedName>
</protein>
<comment type="caution">
    <text evidence="2">The sequence shown here is derived from an EMBL/GenBank/DDBJ whole genome shotgun (WGS) entry which is preliminary data.</text>
</comment>
<evidence type="ECO:0000313" key="3">
    <source>
        <dbReference type="Proteomes" id="UP000018362"/>
    </source>
</evidence>
<dbReference type="EMBL" id="CBCJ010000089">
    <property type="protein sequence ID" value="CDA70762.1"/>
    <property type="molecule type" value="Genomic_DNA"/>
</dbReference>
<proteinExistence type="predicted"/>